<evidence type="ECO:0000313" key="2">
    <source>
        <dbReference type="Proteomes" id="UP000032544"/>
    </source>
</evidence>
<reference evidence="1 2" key="1">
    <citation type="submission" date="2014-09" db="EMBL/GenBank/DDBJ databases">
        <title>Draft Genome Sequence of Draconibacterium sp. JN14CK-3.</title>
        <authorList>
            <person name="Dong C."/>
            <person name="Lai Q."/>
            <person name="Shao Z."/>
        </authorList>
    </citation>
    <scope>NUCLEOTIDE SEQUENCE [LARGE SCALE GENOMIC DNA]</scope>
    <source>
        <strain evidence="1 2">JN14CK-3</strain>
    </source>
</reference>
<dbReference type="STRING" id="1544798.LH29_16585"/>
<dbReference type="Proteomes" id="UP000032544">
    <property type="component" value="Unassembled WGS sequence"/>
</dbReference>
<name>A0A0D8J7P9_9BACT</name>
<sequence>MSSFKEHVLSAKEPLSSVKEHMVNAKERMGNGKKYITHLMNGISDVLIIFITCVIPKNS</sequence>
<gene>
    <name evidence="1" type="ORF">LH29_16585</name>
</gene>
<evidence type="ECO:0000313" key="1">
    <source>
        <dbReference type="EMBL" id="KJF43005.1"/>
    </source>
</evidence>
<keyword evidence="2" id="KW-1185">Reference proteome</keyword>
<accession>A0A0D8J7P9</accession>
<organism evidence="1 2">
    <name type="scientific">Draconibacterium sediminis</name>
    <dbReference type="NCBI Taxonomy" id="1544798"/>
    <lineage>
        <taxon>Bacteria</taxon>
        <taxon>Pseudomonadati</taxon>
        <taxon>Bacteroidota</taxon>
        <taxon>Bacteroidia</taxon>
        <taxon>Marinilabiliales</taxon>
        <taxon>Prolixibacteraceae</taxon>
        <taxon>Draconibacterium</taxon>
    </lineage>
</organism>
<proteinExistence type="predicted"/>
<dbReference type="AlphaFoldDB" id="A0A0D8J7P9"/>
<comment type="caution">
    <text evidence="1">The sequence shown here is derived from an EMBL/GenBank/DDBJ whole genome shotgun (WGS) entry which is preliminary data.</text>
</comment>
<protein>
    <submittedName>
        <fullName evidence="1">Uncharacterized protein</fullName>
    </submittedName>
</protein>
<dbReference type="EMBL" id="JRHC01000004">
    <property type="protein sequence ID" value="KJF43005.1"/>
    <property type="molecule type" value="Genomic_DNA"/>
</dbReference>